<reference evidence="3" key="2">
    <citation type="submission" date="2015-02" db="UniProtKB">
        <authorList>
            <consortium name="EnsemblMetazoa"/>
        </authorList>
    </citation>
    <scope>IDENTIFICATION</scope>
</reference>
<feature type="domain" description="RGS" evidence="2">
    <location>
        <begin position="84"/>
        <end position="199"/>
    </location>
</feature>
<proteinExistence type="predicted"/>
<dbReference type="InterPro" id="IPR044926">
    <property type="entry name" value="RGS_subdomain_2"/>
</dbReference>
<dbReference type="Pfam" id="PF00615">
    <property type="entry name" value="RGS"/>
    <property type="match status" value="1"/>
</dbReference>
<dbReference type="HOGENOM" id="CLU_059863_3_2_1"/>
<evidence type="ECO:0000256" key="1">
    <source>
        <dbReference type="SAM" id="MobiDB-lite"/>
    </source>
</evidence>
<dbReference type="InterPro" id="IPR036305">
    <property type="entry name" value="RGS_sf"/>
</dbReference>
<dbReference type="OMA" id="MPEVTSD"/>
<accession>T1J7Q6</accession>
<dbReference type="Gene3D" id="1.10.167.10">
    <property type="entry name" value="Regulator of G-protein Signalling 4, domain 2"/>
    <property type="match status" value="1"/>
</dbReference>
<dbReference type="PRINTS" id="PR01301">
    <property type="entry name" value="RGSPROTEIN"/>
</dbReference>
<sequence>MYLKCPEDCFIKRNIVAIRPISKAKSTDPASDLTETEEKGKKGEKKSLAQDMKLRLGFLRRRQTDSIQSSVRPTPEDAHKWADSFMDLMNSKYGAALFRAFLQREFSEENIDFWSACEEYKKVRPTKMSTKARKIYNDYIAIQAPKEVNLDSTTRTVTINNLANPNRHSFDQAQRRIQGLMESDAYLRFLQSELYLELLHRPEVPTTASR</sequence>
<dbReference type="SMART" id="SM00315">
    <property type="entry name" value="RGS"/>
    <property type="match status" value="1"/>
</dbReference>
<dbReference type="EMBL" id="JH431939">
    <property type="status" value="NOT_ANNOTATED_CDS"/>
    <property type="molecule type" value="Genomic_DNA"/>
</dbReference>
<evidence type="ECO:0000259" key="2">
    <source>
        <dbReference type="PROSITE" id="PS50132"/>
    </source>
</evidence>
<dbReference type="Proteomes" id="UP000014500">
    <property type="component" value="Unassembled WGS sequence"/>
</dbReference>
<dbReference type="STRING" id="126957.T1J7Q6"/>
<dbReference type="PANTHER" id="PTHR10845:SF259">
    <property type="entry name" value="RGS DOMAIN-CONTAINING PROTEIN-RELATED"/>
    <property type="match status" value="1"/>
</dbReference>
<dbReference type="FunFam" id="1.10.167.10:FF:000001">
    <property type="entry name" value="Putative regulator of g-protein signaling 12"/>
    <property type="match status" value="1"/>
</dbReference>
<dbReference type="AlphaFoldDB" id="T1J7Q6"/>
<reference evidence="4" key="1">
    <citation type="submission" date="2011-05" db="EMBL/GenBank/DDBJ databases">
        <authorList>
            <person name="Richards S.R."/>
            <person name="Qu J."/>
            <person name="Jiang H."/>
            <person name="Jhangiani S.N."/>
            <person name="Agravi P."/>
            <person name="Goodspeed R."/>
            <person name="Gross S."/>
            <person name="Mandapat C."/>
            <person name="Jackson L."/>
            <person name="Mathew T."/>
            <person name="Pu L."/>
            <person name="Thornton R."/>
            <person name="Saada N."/>
            <person name="Wilczek-Boney K.B."/>
            <person name="Lee S."/>
            <person name="Kovar C."/>
            <person name="Wu Y."/>
            <person name="Scherer S.E."/>
            <person name="Worley K.C."/>
            <person name="Muzny D.M."/>
            <person name="Gibbs R."/>
        </authorList>
    </citation>
    <scope>NUCLEOTIDE SEQUENCE</scope>
    <source>
        <strain evidence="4">Brora</strain>
    </source>
</reference>
<organism evidence="3 4">
    <name type="scientific">Strigamia maritima</name>
    <name type="common">European centipede</name>
    <name type="synonym">Geophilus maritimus</name>
    <dbReference type="NCBI Taxonomy" id="126957"/>
    <lineage>
        <taxon>Eukaryota</taxon>
        <taxon>Metazoa</taxon>
        <taxon>Ecdysozoa</taxon>
        <taxon>Arthropoda</taxon>
        <taxon>Myriapoda</taxon>
        <taxon>Chilopoda</taxon>
        <taxon>Pleurostigmophora</taxon>
        <taxon>Geophilomorpha</taxon>
        <taxon>Linotaeniidae</taxon>
        <taxon>Strigamia</taxon>
    </lineage>
</organism>
<keyword evidence="4" id="KW-1185">Reference proteome</keyword>
<name>T1J7Q6_STRMM</name>
<dbReference type="Gene3D" id="1.10.196.10">
    <property type="match status" value="1"/>
</dbReference>
<feature type="compositionally biased region" description="Basic and acidic residues" evidence="1">
    <location>
        <begin position="36"/>
        <end position="46"/>
    </location>
</feature>
<dbReference type="InterPro" id="IPR024066">
    <property type="entry name" value="RGS_subdom1/3"/>
</dbReference>
<dbReference type="eggNOG" id="KOG3589">
    <property type="taxonomic scope" value="Eukaryota"/>
</dbReference>
<dbReference type="InterPro" id="IPR016137">
    <property type="entry name" value="RGS"/>
</dbReference>
<evidence type="ECO:0000313" key="3">
    <source>
        <dbReference type="EnsemblMetazoa" id="SMAR009711-PA"/>
    </source>
</evidence>
<dbReference type="PANTHER" id="PTHR10845">
    <property type="entry name" value="REGULATOR OF G PROTEIN SIGNALING"/>
    <property type="match status" value="1"/>
</dbReference>
<dbReference type="PROSITE" id="PS50132">
    <property type="entry name" value="RGS"/>
    <property type="match status" value="1"/>
</dbReference>
<dbReference type="EnsemblMetazoa" id="SMAR009711-RA">
    <property type="protein sequence ID" value="SMAR009711-PA"/>
    <property type="gene ID" value="SMAR009711"/>
</dbReference>
<dbReference type="SUPFAM" id="SSF48097">
    <property type="entry name" value="Regulator of G-protein signaling, RGS"/>
    <property type="match status" value="1"/>
</dbReference>
<feature type="region of interest" description="Disordered" evidence="1">
    <location>
        <begin position="26"/>
        <end position="46"/>
    </location>
</feature>
<protein>
    <recommendedName>
        <fullName evidence="2">RGS domain-containing protein</fullName>
    </recommendedName>
</protein>
<evidence type="ECO:0000313" key="4">
    <source>
        <dbReference type="Proteomes" id="UP000014500"/>
    </source>
</evidence>
<dbReference type="PhylomeDB" id="T1J7Q6"/>